<feature type="compositionally biased region" description="Low complexity" evidence="1">
    <location>
        <begin position="200"/>
        <end position="210"/>
    </location>
</feature>
<feature type="chain" id="PRO_5044790987" evidence="3">
    <location>
        <begin position="24"/>
        <end position="452"/>
    </location>
</feature>
<evidence type="ECO:0000313" key="5">
    <source>
        <dbReference type="Proteomes" id="UP001530315"/>
    </source>
</evidence>
<keyword evidence="3" id="KW-0732">Signal</keyword>
<feature type="compositionally biased region" description="Basic residues" evidence="1">
    <location>
        <begin position="350"/>
        <end position="362"/>
    </location>
</feature>
<keyword evidence="2" id="KW-0472">Membrane</keyword>
<organism evidence="4 5">
    <name type="scientific">Stephanodiscus triporus</name>
    <dbReference type="NCBI Taxonomy" id="2934178"/>
    <lineage>
        <taxon>Eukaryota</taxon>
        <taxon>Sar</taxon>
        <taxon>Stramenopiles</taxon>
        <taxon>Ochrophyta</taxon>
        <taxon>Bacillariophyta</taxon>
        <taxon>Coscinodiscophyceae</taxon>
        <taxon>Thalassiosirophycidae</taxon>
        <taxon>Stephanodiscales</taxon>
        <taxon>Stephanodiscaceae</taxon>
        <taxon>Stephanodiscus</taxon>
    </lineage>
</organism>
<protein>
    <submittedName>
        <fullName evidence="4">Uncharacterized protein</fullName>
    </submittedName>
</protein>
<proteinExistence type="predicted"/>
<accession>A0ABD3ND58</accession>
<name>A0ABD3ND58_9STRA</name>
<evidence type="ECO:0000256" key="1">
    <source>
        <dbReference type="SAM" id="MobiDB-lite"/>
    </source>
</evidence>
<feature type="compositionally biased region" description="Basic and acidic residues" evidence="1">
    <location>
        <begin position="420"/>
        <end position="430"/>
    </location>
</feature>
<feature type="region of interest" description="Disordered" evidence="1">
    <location>
        <begin position="79"/>
        <end position="137"/>
    </location>
</feature>
<dbReference type="EMBL" id="JALLAZ020001497">
    <property type="protein sequence ID" value="KAL3773974.1"/>
    <property type="molecule type" value="Genomic_DNA"/>
</dbReference>
<gene>
    <name evidence="4" type="ORF">ACHAW5_001835</name>
</gene>
<reference evidence="4 5" key="1">
    <citation type="submission" date="2024-10" db="EMBL/GenBank/DDBJ databases">
        <title>Updated reference genomes for cyclostephanoid diatoms.</title>
        <authorList>
            <person name="Roberts W.R."/>
            <person name="Alverson A.J."/>
        </authorList>
    </citation>
    <scope>NUCLEOTIDE SEQUENCE [LARGE SCALE GENOMIC DNA]</scope>
    <source>
        <strain evidence="4 5">AJA276-08</strain>
    </source>
</reference>
<comment type="caution">
    <text evidence="4">The sequence shown here is derived from an EMBL/GenBank/DDBJ whole genome shotgun (WGS) entry which is preliminary data.</text>
</comment>
<dbReference type="AlphaFoldDB" id="A0ABD3ND58"/>
<evidence type="ECO:0000313" key="4">
    <source>
        <dbReference type="EMBL" id="KAL3773974.1"/>
    </source>
</evidence>
<feature type="region of interest" description="Disordered" evidence="1">
    <location>
        <begin position="336"/>
        <end position="364"/>
    </location>
</feature>
<feature type="region of interest" description="Disordered" evidence="1">
    <location>
        <begin position="387"/>
        <end position="445"/>
    </location>
</feature>
<feature type="signal peptide" evidence="3">
    <location>
        <begin position="1"/>
        <end position="23"/>
    </location>
</feature>
<feature type="region of interest" description="Disordered" evidence="1">
    <location>
        <begin position="156"/>
        <end position="240"/>
    </location>
</feature>
<sequence length="452" mass="49679">PHGCISSLLSLSLLSSVIHKIYQESTFLPPRTTQSHNANEYICHPQASRPLSILIAVFFPPFHSSDQEVLYIIAGSSCASKTPRPERDRRDDGRAARDRDMRRRRRPDDATRLCLRRPGRSATTDYSRGLVARDSPGRRRRPVLAVVDLPRRRRRRLSAAEVRPHHRRDRGRAGGVEGGGRSTPATAPGGGVSPPPSPPRAAGGTDEGGACQRGGRRRAGRPAAVQGQADDDGGRSGYCGRVRRRRVGDRRRRRRRCISDGCGRRRARSCSVVVDVGVDDRGQPRTSLPGLPRDWGPGSRDGVRAPNGGSSSRRRRRIRRRRPEWGGVRYRRRRLHRRRRCLSSSPHAPQPRRRRRRRRGQKPSRPLALLALLAFGALGALGALGDLGRLGWRRPPPRAVESRGDCARPGGGGGGGGGGGRRDREGDGRGWGEVGSARTASSSSYHQLCVVL</sequence>
<dbReference type="Proteomes" id="UP001530315">
    <property type="component" value="Unassembled WGS sequence"/>
</dbReference>
<keyword evidence="5" id="KW-1185">Reference proteome</keyword>
<keyword evidence="2" id="KW-1133">Transmembrane helix</keyword>
<evidence type="ECO:0000256" key="2">
    <source>
        <dbReference type="SAM" id="Phobius"/>
    </source>
</evidence>
<feature type="compositionally biased region" description="Basic and acidic residues" evidence="1">
    <location>
        <begin position="83"/>
        <end position="111"/>
    </location>
</feature>
<feature type="transmembrane region" description="Helical" evidence="2">
    <location>
        <begin position="367"/>
        <end position="388"/>
    </location>
</feature>
<feature type="non-terminal residue" evidence="4">
    <location>
        <position position="1"/>
    </location>
</feature>
<feature type="compositionally biased region" description="Gly residues" evidence="1">
    <location>
        <begin position="409"/>
        <end position="419"/>
    </location>
</feature>
<keyword evidence="2" id="KW-0812">Transmembrane</keyword>
<evidence type="ECO:0000256" key="3">
    <source>
        <dbReference type="SAM" id="SignalP"/>
    </source>
</evidence>
<feature type="region of interest" description="Disordered" evidence="1">
    <location>
        <begin position="279"/>
        <end position="320"/>
    </location>
</feature>